<gene>
    <name evidence="4" type="ORF">P4R38_19780</name>
</gene>
<accession>A0ABT6CC57</accession>
<dbReference type="SUPFAM" id="SSF53756">
    <property type="entry name" value="UDP-Glycosyltransferase/glycogen phosphorylase"/>
    <property type="match status" value="1"/>
</dbReference>
<dbReference type="EMBL" id="JAROAV010000057">
    <property type="protein sequence ID" value="MDF8266497.1"/>
    <property type="molecule type" value="Genomic_DNA"/>
</dbReference>
<dbReference type="InterPro" id="IPR028098">
    <property type="entry name" value="Glyco_trans_4-like_N"/>
</dbReference>
<comment type="caution">
    <text evidence="4">The sequence shown here is derived from an EMBL/GenBank/DDBJ whole genome shotgun (WGS) entry which is preliminary data.</text>
</comment>
<evidence type="ECO:0000256" key="1">
    <source>
        <dbReference type="ARBA" id="ARBA00022676"/>
    </source>
</evidence>
<evidence type="ECO:0000313" key="5">
    <source>
        <dbReference type="Proteomes" id="UP001528912"/>
    </source>
</evidence>
<feature type="domain" description="Glycosyltransferase subfamily 4-like N-terminal" evidence="3">
    <location>
        <begin position="68"/>
        <end position="158"/>
    </location>
</feature>
<dbReference type="Proteomes" id="UP001528912">
    <property type="component" value="Unassembled WGS sequence"/>
</dbReference>
<protein>
    <submittedName>
        <fullName evidence="4">Glycosyltransferase family 1 protein</fullName>
    </submittedName>
</protein>
<dbReference type="RefSeq" id="WP_277193707.1">
    <property type="nucleotide sequence ID" value="NZ_JAROAV010000057.1"/>
</dbReference>
<name>A0ABT6CC57_9MICO</name>
<evidence type="ECO:0000313" key="4">
    <source>
        <dbReference type="EMBL" id="MDF8266497.1"/>
    </source>
</evidence>
<sequence length="350" mass="37464">MPDRHRLVLHTLATSHPMGLQVYDDQVAAGLPAELGDPWEVRRRVGRTLRSPLAGDVRVPGAVLSGDRPWLRAAYGRATAPRADLVHRMDLGCPPTGGPEVLTLHDVVAWRFPDEGMPPRSVHREVRAAAAVICPSQHTAEDVARLFGIEPVVIPNGVGQEFFSAAPLDPDERAALGVQGPFVLHAQGATLRKNLHGLAAAWSVVTAKRPDVRLVMTGPPHSRRTGLFGDQPSVRMLGRVEEGLVPRLMASAEAVVVPSLYEGFGFPALEAMAAGTPVVAASRSSLPEVCADAAVLCEPDGRSLAEALLAVLDDRPVELVRRGARRAAEYTWARSVRAHARLYTSLVGSA</sequence>
<dbReference type="Gene3D" id="3.40.50.2000">
    <property type="entry name" value="Glycogen Phosphorylase B"/>
    <property type="match status" value="2"/>
</dbReference>
<dbReference type="PANTHER" id="PTHR46401">
    <property type="entry name" value="GLYCOSYLTRANSFERASE WBBK-RELATED"/>
    <property type="match status" value="1"/>
</dbReference>
<evidence type="ECO:0000256" key="2">
    <source>
        <dbReference type="ARBA" id="ARBA00022679"/>
    </source>
</evidence>
<keyword evidence="1" id="KW-0328">Glycosyltransferase</keyword>
<evidence type="ECO:0000259" key="3">
    <source>
        <dbReference type="Pfam" id="PF13439"/>
    </source>
</evidence>
<dbReference type="PANTHER" id="PTHR46401:SF2">
    <property type="entry name" value="GLYCOSYLTRANSFERASE WBBK-RELATED"/>
    <property type="match status" value="1"/>
</dbReference>
<organism evidence="4 5">
    <name type="scientific">Luteipulveratus flavus</name>
    <dbReference type="NCBI Taxonomy" id="3031728"/>
    <lineage>
        <taxon>Bacteria</taxon>
        <taxon>Bacillati</taxon>
        <taxon>Actinomycetota</taxon>
        <taxon>Actinomycetes</taxon>
        <taxon>Micrococcales</taxon>
        <taxon>Dermacoccaceae</taxon>
        <taxon>Luteipulveratus</taxon>
    </lineage>
</organism>
<dbReference type="CDD" id="cd03809">
    <property type="entry name" value="GT4_MtfB-like"/>
    <property type="match status" value="1"/>
</dbReference>
<keyword evidence="5" id="KW-1185">Reference proteome</keyword>
<reference evidence="4 5" key="1">
    <citation type="submission" date="2023-03" db="EMBL/GenBank/DDBJ databases">
        <title>YIM 133296 draft genome.</title>
        <authorList>
            <person name="Xiong L."/>
        </authorList>
    </citation>
    <scope>NUCLEOTIDE SEQUENCE [LARGE SCALE GENOMIC DNA]</scope>
    <source>
        <strain evidence="4 5">YIM 133296</strain>
    </source>
</reference>
<proteinExistence type="predicted"/>
<dbReference type="Pfam" id="PF13692">
    <property type="entry name" value="Glyco_trans_1_4"/>
    <property type="match status" value="1"/>
</dbReference>
<keyword evidence="2" id="KW-0808">Transferase</keyword>
<dbReference type="Pfam" id="PF13439">
    <property type="entry name" value="Glyco_transf_4"/>
    <property type="match status" value="1"/>
</dbReference>